<keyword evidence="2" id="KW-1185">Reference proteome</keyword>
<organism evidence="1 2">
    <name type="scientific">Piloderma croceum (strain F 1598)</name>
    <dbReference type="NCBI Taxonomy" id="765440"/>
    <lineage>
        <taxon>Eukaryota</taxon>
        <taxon>Fungi</taxon>
        <taxon>Dikarya</taxon>
        <taxon>Basidiomycota</taxon>
        <taxon>Agaricomycotina</taxon>
        <taxon>Agaricomycetes</taxon>
        <taxon>Agaricomycetidae</taxon>
        <taxon>Atheliales</taxon>
        <taxon>Atheliaceae</taxon>
        <taxon>Piloderma</taxon>
    </lineage>
</organism>
<dbReference type="EMBL" id="KN832975">
    <property type="protein sequence ID" value="KIM89490.1"/>
    <property type="molecule type" value="Genomic_DNA"/>
</dbReference>
<evidence type="ECO:0008006" key="3">
    <source>
        <dbReference type="Google" id="ProtNLM"/>
    </source>
</evidence>
<feature type="non-terminal residue" evidence="1">
    <location>
        <position position="1"/>
    </location>
</feature>
<feature type="non-terminal residue" evidence="1">
    <location>
        <position position="93"/>
    </location>
</feature>
<reference evidence="1 2" key="1">
    <citation type="submission" date="2014-04" db="EMBL/GenBank/DDBJ databases">
        <authorList>
            <consortium name="DOE Joint Genome Institute"/>
            <person name="Kuo A."/>
            <person name="Tarkka M."/>
            <person name="Buscot F."/>
            <person name="Kohler A."/>
            <person name="Nagy L.G."/>
            <person name="Floudas D."/>
            <person name="Copeland A."/>
            <person name="Barry K.W."/>
            <person name="Cichocki N."/>
            <person name="Veneault-Fourrey C."/>
            <person name="LaButti K."/>
            <person name="Lindquist E.A."/>
            <person name="Lipzen A."/>
            <person name="Lundell T."/>
            <person name="Morin E."/>
            <person name="Murat C."/>
            <person name="Sun H."/>
            <person name="Tunlid A."/>
            <person name="Henrissat B."/>
            <person name="Grigoriev I.V."/>
            <person name="Hibbett D.S."/>
            <person name="Martin F."/>
            <person name="Nordberg H.P."/>
            <person name="Cantor M.N."/>
            <person name="Hua S.X."/>
        </authorList>
    </citation>
    <scope>NUCLEOTIDE SEQUENCE [LARGE SCALE GENOMIC DNA]</scope>
    <source>
        <strain evidence="1 2">F 1598</strain>
    </source>
</reference>
<dbReference type="Proteomes" id="UP000054166">
    <property type="component" value="Unassembled WGS sequence"/>
</dbReference>
<reference evidence="2" key="2">
    <citation type="submission" date="2015-01" db="EMBL/GenBank/DDBJ databases">
        <title>Evolutionary Origins and Diversification of the Mycorrhizal Mutualists.</title>
        <authorList>
            <consortium name="DOE Joint Genome Institute"/>
            <consortium name="Mycorrhizal Genomics Consortium"/>
            <person name="Kohler A."/>
            <person name="Kuo A."/>
            <person name="Nagy L.G."/>
            <person name="Floudas D."/>
            <person name="Copeland A."/>
            <person name="Barry K.W."/>
            <person name="Cichocki N."/>
            <person name="Veneault-Fourrey C."/>
            <person name="LaButti K."/>
            <person name="Lindquist E.A."/>
            <person name="Lipzen A."/>
            <person name="Lundell T."/>
            <person name="Morin E."/>
            <person name="Murat C."/>
            <person name="Riley R."/>
            <person name="Ohm R."/>
            <person name="Sun H."/>
            <person name="Tunlid A."/>
            <person name="Henrissat B."/>
            <person name="Grigoriev I.V."/>
            <person name="Hibbett D.S."/>
            <person name="Martin F."/>
        </authorList>
    </citation>
    <scope>NUCLEOTIDE SEQUENCE [LARGE SCALE GENOMIC DNA]</scope>
    <source>
        <strain evidence="2">F 1598</strain>
    </source>
</reference>
<sequence>LMQLRTGHIGLNHHLFCIKRSETPVCPHCRGLTVEMVKHFLLDCPFYRKECHTLQLKLRRNAKSLSFLLSNPTAAIPLLKFVHSTGRFKSFFG</sequence>
<protein>
    <recommendedName>
        <fullName evidence="3">Reverse transcriptase zinc-binding domain-containing protein</fullName>
    </recommendedName>
</protein>
<dbReference type="InParanoid" id="A0A0C3FYY5"/>
<name>A0A0C3FYY5_PILCF</name>
<dbReference type="STRING" id="765440.A0A0C3FYY5"/>
<proteinExistence type="predicted"/>
<gene>
    <name evidence="1" type="ORF">PILCRDRAFT_51597</name>
</gene>
<accession>A0A0C3FYY5</accession>
<dbReference type="HOGENOM" id="CLU_146165_0_0_1"/>
<dbReference type="AlphaFoldDB" id="A0A0C3FYY5"/>
<evidence type="ECO:0000313" key="2">
    <source>
        <dbReference type="Proteomes" id="UP000054166"/>
    </source>
</evidence>
<evidence type="ECO:0000313" key="1">
    <source>
        <dbReference type="EMBL" id="KIM89490.1"/>
    </source>
</evidence>
<dbReference type="OrthoDB" id="2674711at2759"/>